<dbReference type="GO" id="GO:0019441">
    <property type="term" value="P:L-tryptophan catabolic process to kynurenine"/>
    <property type="evidence" value="ECO:0007669"/>
    <property type="project" value="InterPro"/>
</dbReference>
<organism evidence="1 2">
    <name type="scientific">Paramuricea clavata</name>
    <name type="common">Red gorgonian</name>
    <name type="synonym">Violescent sea-whip</name>
    <dbReference type="NCBI Taxonomy" id="317549"/>
    <lineage>
        <taxon>Eukaryota</taxon>
        <taxon>Metazoa</taxon>
        <taxon>Cnidaria</taxon>
        <taxon>Anthozoa</taxon>
        <taxon>Octocorallia</taxon>
        <taxon>Malacalcyonacea</taxon>
        <taxon>Plexauridae</taxon>
        <taxon>Paramuricea</taxon>
    </lineage>
</organism>
<dbReference type="Pfam" id="PF03301">
    <property type="entry name" value="Trp_dioxygenase"/>
    <property type="match status" value="1"/>
</dbReference>
<name>A0A6S7IEV4_PARCT</name>
<dbReference type="EMBL" id="CACRXK020008945">
    <property type="protein sequence ID" value="CAB4016037.1"/>
    <property type="molecule type" value="Genomic_DNA"/>
</dbReference>
<keyword evidence="2" id="KW-1185">Reference proteome</keyword>
<sequence length="333" mass="38529">YELWFKLIIIELDSVRELLLRPKLDEGNTLLIVSRLGRIAKIQQILVDQIGVLETMTAQDFDKFRKHLSPASGFQSWQFRLIENKLGICKEKRIKHNNNDYSEAEGLNSSARESIRISENEPALLSLIDNWLSRTPGLDPHGFDFTGKLRQAVDMWLKDLEDEANAEESAEVKEMLLDDLESKKENFNDMFDEEKHNRLKMKGDRRLSFKAFQGALFIFFYRDEPRFNQPYQILSLLMDIDSLLIKWRYNHAILVQRMIGGKFGTGGSSGYQYLLATASDRYKVFLDLFNLSSFIIPHSYMPELDSSMKRCLSVFKLETTSEETGEIRGDVGS</sequence>
<dbReference type="Gene3D" id="1.20.58.480">
    <property type="match status" value="1"/>
</dbReference>
<dbReference type="InterPro" id="IPR004981">
    <property type="entry name" value="Trp_2_3_dOase"/>
</dbReference>
<accession>A0A6S7IEV4</accession>
<dbReference type="AlphaFoldDB" id="A0A6S7IEV4"/>
<dbReference type="GO" id="GO:0019442">
    <property type="term" value="P:L-tryptophan catabolic process to acetyl-CoA"/>
    <property type="evidence" value="ECO:0007669"/>
    <property type="project" value="TreeGrafter"/>
</dbReference>
<proteinExistence type="predicted"/>
<dbReference type="SUPFAM" id="SSF140959">
    <property type="entry name" value="Indolic compounds 2,3-dioxygenase-like"/>
    <property type="match status" value="1"/>
</dbReference>
<dbReference type="Gene3D" id="1.10.287.3810">
    <property type="match status" value="1"/>
</dbReference>
<dbReference type="Proteomes" id="UP001152795">
    <property type="component" value="Unassembled WGS sequence"/>
</dbReference>
<dbReference type="PANTHER" id="PTHR10138:SF0">
    <property type="entry name" value="TRYPTOPHAN 2,3-DIOXYGENASE"/>
    <property type="match status" value="1"/>
</dbReference>
<dbReference type="GO" id="GO:0020037">
    <property type="term" value="F:heme binding"/>
    <property type="evidence" value="ECO:0007669"/>
    <property type="project" value="InterPro"/>
</dbReference>
<dbReference type="GO" id="GO:0046872">
    <property type="term" value="F:metal ion binding"/>
    <property type="evidence" value="ECO:0007669"/>
    <property type="project" value="InterPro"/>
</dbReference>
<protein>
    <submittedName>
        <fullName evidence="1">Tryptophan 2,3-dioxygenase</fullName>
    </submittedName>
</protein>
<dbReference type="GO" id="GO:0004833">
    <property type="term" value="F:L-tryptophan 2,3-dioxygenase activity"/>
    <property type="evidence" value="ECO:0007669"/>
    <property type="project" value="InterPro"/>
</dbReference>
<gene>
    <name evidence="1" type="ORF">PACLA_8A021343</name>
</gene>
<evidence type="ECO:0000313" key="2">
    <source>
        <dbReference type="Proteomes" id="UP001152795"/>
    </source>
</evidence>
<dbReference type="OrthoDB" id="447477at2759"/>
<reference evidence="1" key="1">
    <citation type="submission" date="2020-04" db="EMBL/GenBank/DDBJ databases">
        <authorList>
            <person name="Alioto T."/>
            <person name="Alioto T."/>
            <person name="Gomez Garrido J."/>
        </authorList>
    </citation>
    <scope>NUCLEOTIDE SEQUENCE</scope>
    <source>
        <strain evidence="1">A484AB</strain>
    </source>
</reference>
<comment type="caution">
    <text evidence="1">The sequence shown here is derived from an EMBL/GenBank/DDBJ whole genome shotgun (WGS) entry which is preliminary data.</text>
</comment>
<dbReference type="InterPro" id="IPR037217">
    <property type="entry name" value="Trp/Indoleamine_2_3_dOase-like"/>
</dbReference>
<feature type="non-terminal residue" evidence="1">
    <location>
        <position position="1"/>
    </location>
</feature>
<dbReference type="PANTHER" id="PTHR10138">
    <property type="entry name" value="TRYPTOPHAN 2,3-DIOXYGENASE"/>
    <property type="match status" value="1"/>
</dbReference>
<evidence type="ECO:0000313" key="1">
    <source>
        <dbReference type="EMBL" id="CAB4016037.1"/>
    </source>
</evidence>